<evidence type="ECO:0000256" key="1">
    <source>
        <dbReference type="ARBA" id="ARBA00004651"/>
    </source>
</evidence>
<evidence type="ECO:0000256" key="5">
    <source>
        <dbReference type="ARBA" id="ARBA00023136"/>
    </source>
</evidence>
<keyword evidence="2" id="KW-1003">Cell membrane</keyword>
<feature type="transmembrane region" description="Helical" evidence="6">
    <location>
        <begin position="73"/>
        <end position="92"/>
    </location>
</feature>
<keyword evidence="3 6" id="KW-0812">Transmembrane</keyword>
<gene>
    <name evidence="7" type="primary">atpI</name>
    <name evidence="7" type="ORF">GCM10010978_06690</name>
</gene>
<evidence type="ECO:0000313" key="7">
    <source>
        <dbReference type="EMBL" id="GGH71107.1"/>
    </source>
</evidence>
<feature type="transmembrane region" description="Helical" evidence="6">
    <location>
        <begin position="98"/>
        <end position="118"/>
    </location>
</feature>
<dbReference type="InterPro" id="IPR005598">
    <property type="entry name" value="ATP_synth_I"/>
</dbReference>
<proteinExistence type="predicted"/>
<reference evidence="7" key="1">
    <citation type="journal article" date="2014" name="Int. J. Syst. Evol. Microbiol.">
        <title>Complete genome sequence of Corynebacterium casei LMG S-19264T (=DSM 44701T), isolated from a smear-ripened cheese.</title>
        <authorList>
            <consortium name="US DOE Joint Genome Institute (JGI-PGF)"/>
            <person name="Walter F."/>
            <person name="Albersmeier A."/>
            <person name="Kalinowski J."/>
            <person name="Ruckert C."/>
        </authorList>
    </citation>
    <scope>NUCLEOTIDE SEQUENCE</scope>
    <source>
        <strain evidence="7">CGMCC 1.12360</strain>
    </source>
</reference>
<dbReference type="PANTHER" id="PTHR40035">
    <property type="entry name" value="ATP SYNTHASE PROTEIN I"/>
    <property type="match status" value="1"/>
</dbReference>
<dbReference type="Proteomes" id="UP000602050">
    <property type="component" value="Unassembled WGS sequence"/>
</dbReference>
<evidence type="ECO:0000256" key="3">
    <source>
        <dbReference type="ARBA" id="ARBA00022692"/>
    </source>
</evidence>
<keyword evidence="8" id="KW-1185">Reference proteome</keyword>
<keyword evidence="5 6" id="KW-0472">Membrane</keyword>
<reference evidence="7" key="2">
    <citation type="submission" date="2020-09" db="EMBL/GenBank/DDBJ databases">
        <authorList>
            <person name="Sun Q."/>
            <person name="Zhou Y."/>
        </authorList>
    </citation>
    <scope>NUCLEOTIDE SEQUENCE</scope>
    <source>
        <strain evidence="7">CGMCC 1.12360</strain>
    </source>
</reference>
<dbReference type="InterPro" id="IPR039072">
    <property type="entry name" value="ATP_synth_I_Bacilli"/>
</dbReference>
<name>A0A8J3EJD7_9BACI</name>
<evidence type="ECO:0000256" key="6">
    <source>
        <dbReference type="SAM" id="Phobius"/>
    </source>
</evidence>
<comment type="subcellular location">
    <subcellularLocation>
        <location evidence="1">Cell membrane</location>
        <topology evidence="1">Multi-pass membrane protein</topology>
    </subcellularLocation>
</comment>
<protein>
    <submittedName>
        <fullName evidence="7">ATP synthase protein I</fullName>
    </submittedName>
</protein>
<accession>A0A8J3EJD7</accession>
<dbReference type="GO" id="GO:0005886">
    <property type="term" value="C:plasma membrane"/>
    <property type="evidence" value="ECO:0007669"/>
    <property type="project" value="UniProtKB-SubCell"/>
</dbReference>
<dbReference type="PANTHER" id="PTHR40035:SF1">
    <property type="entry name" value="ATP SYNTHASE PROTEIN I"/>
    <property type="match status" value="1"/>
</dbReference>
<dbReference type="AlphaFoldDB" id="A0A8J3EJD7"/>
<sequence length="127" mass="14199">MQEYKQMIRRHQKWMLYLLALLFLGAGFTPYTEVFNGLILGTVVSFYNHWLLQRKIVDLGNAALTTGKARGGLGSFSRLAAVAVAILIALRFPDYFHILAVGIGILAAYVVIGFDFFVKSITDKKNL</sequence>
<organism evidence="7 8">
    <name type="scientific">Compostibacillus humi</name>
    <dbReference type="NCBI Taxonomy" id="1245525"/>
    <lineage>
        <taxon>Bacteria</taxon>
        <taxon>Bacillati</taxon>
        <taxon>Bacillota</taxon>
        <taxon>Bacilli</taxon>
        <taxon>Bacillales</taxon>
        <taxon>Bacillaceae</taxon>
        <taxon>Compostibacillus</taxon>
    </lineage>
</organism>
<keyword evidence="4 6" id="KW-1133">Transmembrane helix</keyword>
<feature type="transmembrane region" description="Helical" evidence="6">
    <location>
        <begin position="34"/>
        <end position="52"/>
    </location>
</feature>
<evidence type="ECO:0000313" key="8">
    <source>
        <dbReference type="Proteomes" id="UP000602050"/>
    </source>
</evidence>
<evidence type="ECO:0000256" key="4">
    <source>
        <dbReference type="ARBA" id="ARBA00022989"/>
    </source>
</evidence>
<evidence type="ECO:0000256" key="2">
    <source>
        <dbReference type="ARBA" id="ARBA00022475"/>
    </source>
</evidence>
<dbReference type="Pfam" id="PF03899">
    <property type="entry name" value="ATP-synt_I"/>
    <property type="match status" value="1"/>
</dbReference>
<dbReference type="RefSeq" id="WP_188390961.1">
    <property type="nucleotide sequence ID" value="NZ_BMEV01000008.1"/>
</dbReference>
<dbReference type="EMBL" id="BMEV01000008">
    <property type="protein sequence ID" value="GGH71107.1"/>
    <property type="molecule type" value="Genomic_DNA"/>
</dbReference>
<feature type="transmembrane region" description="Helical" evidence="6">
    <location>
        <begin position="12"/>
        <end position="28"/>
    </location>
</feature>
<comment type="caution">
    <text evidence="7">The sequence shown here is derived from an EMBL/GenBank/DDBJ whole genome shotgun (WGS) entry which is preliminary data.</text>
</comment>